<dbReference type="PROSITE" id="PS51318">
    <property type="entry name" value="TAT"/>
    <property type="match status" value="1"/>
</dbReference>
<dbReference type="InterPro" id="IPR053146">
    <property type="entry name" value="QDO-like"/>
</dbReference>
<keyword evidence="3" id="KW-0413">Isomerase</keyword>
<sequence length="194" mass="21176">MTTFKRRSFLRFLAAAVPSGLLSREALAQASTAVPSPAVGASAPVLSGGDRYDFKRVLPNGTTTFKVSSKDCGGDFFAMEHHHTKKGGPPRHLHHDQDEWFYVLEGEYIVEVGTQLHHLKAGDSILGPREVSHAFAFVGETTGRFLITYAPAGKMEEFFDTRDRSAGGRTTYVNDAAKMRAYGMELLGPPLSVT</sequence>
<reference evidence="3 4" key="1">
    <citation type="submission" date="2020-08" db="EMBL/GenBank/DDBJ databases">
        <title>Genomic Encyclopedia of Type Strains, Phase IV (KMG-V): Genome sequencing to study the core and pangenomes of soil and plant-associated prokaryotes.</title>
        <authorList>
            <person name="Whitman W."/>
        </authorList>
    </citation>
    <scope>NUCLEOTIDE SEQUENCE [LARGE SCALE GENOMIC DNA]</scope>
    <source>
        <strain evidence="3 4">M8UP14</strain>
    </source>
</reference>
<dbReference type="GO" id="GO:0016853">
    <property type="term" value="F:isomerase activity"/>
    <property type="evidence" value="ECO:0007669"/>
    <property type="project" value="UniProtKB-KW"/>
</dbReference>
<dbReference type="RefSeq" id="WP_184213642.1">
    <property type="nucleotide sequence ID" value="NZ_JACHIP010000001.1"/>
</dbReference>
<keyword evidence="1" id="KW-0732">Signal</keyword>
<comment type="caution">
    <text evidence="3">The sequence shown here is derived from an EMBL/GenBank/DDBJ whole genome shotgun (WGS) entry which is preliminary data.</text>
</comment>
<accession>A0A7W7Z9N9</accession>
<feature type="domain" description="Cupin type-2" evidence="2">
    <location>
        <begin position="87"/>
        <end position="148"/>
    </location>
</feature>
<dbReference type="AlphaFoldDB" id="A0A7W7Z9N9"/>
<protein>
    <submittedName>
        <fullName evidence="3">Mannose-6-phosphate isomerase-like protein (Cupin superfamily)</fullName>
    </submittedName>
</protein>
<dbReference type="Proteomes" id="UP000540989">
    <property type="component" value="Unassembled WGS sequence"/>
</dbReference>
<dbReference type="PANTHER" id="PTHR36440:SF1">
    <property type="entry name" value="PUTATIVE (AFU_ORTHOLOGUE AFUA_8G07350)-RELATED"/>
    <property type="match status" value="1"/>
</dbReference>
<dbReference type="SUPFAM" id="SSF51182">
    <property type="entry name" value="RmlC-like cupins"/>
    <property type="match status" value="1"/>
</dbReference>
<evidence type="ECO:0000313" key="3">
    <source>
        <dbReference type="EMBL" id="MBB5055914.1"/>
    </source>
</evidence>
<evidence type="ECO:0000256" key="1">
    <source>
        <dbReference type="SAM" id="SignalP"/>
    </source>
</evidence>
<feature type="chain" id="PRO_5030998241" evidence="1">
    <location>
        <begin position="29"/>
        <end position="194"/>
    </location>
</feature>
<dbReference type="InterPro" id="IPR011051">
    <property type="entry name" value="RmlC_Cupin_sf"/>
</dbReference>
<gene>
    <name evidence="3" type="ORF">HDF16_000583</name>
</gene>
<dbReference type="InterPro" id="IPR006311">
    <property type="entry name" value="TAT_signal"/>
</dbReference>
<dbReference type="InterPro" id="IPR013096">
    <property type="entry name" value="Cupin_2"/>
</dbReference>
<dbReference type="Gene3D" id="2.60.120.10">
    <property type="entry name" value="Jelly Rolls"/>
    <property type="match status" value="1"/>
</dbReference>
<name>A0A7W7Z9N9_9BACT</name>
<keyword evidence="4" id="KW-1185">Reference proteome</keyword>
<dbReference type="PANTHER" id="PTHR36440">
    <property type="entry name" value="PUTATIVE (AFU_ORTHOLOGUE AFUA_8G07350)-RELATED"/>
    <property type="match status" value="1"/>
</dbReference>
<proteinExistence type="predicted"/>
<evidence type="ECO:0000313" key="4">
    <source>
        <dbReference type="Proteomes" id="UP000540989"/>
    </source>
</evidence>
<organism evidence="3 4">
    <name type="scientific">Granulicella aggregans</name>
    <dbReference type="NCBI Taxonomy" id="474949"/>
    <lineage>
        <taxon>Bacteria</taxon>
        <taxon>Pseudomonadati</taxon>
        <taxon>Acidobacteriota</taxon>
        <taxon>Terriglobia</taxon>
        <taxon>Terriglobales</taxon>
        <taxon>Acidobacteriaceae</taxon>
        <taxon>Granulicella</taxon>
    </lineage>
</organism>
<evidence type="ECO:0000259" key="2">
    <source>
        <dbReference type="Pfam" id="PF07883"/>
    </source>
</evidence>
<dbReference type="Pfam" id="PF07883">
    <property type="entry name" value="Cupin_2"/>
    <property type="match status" value="1"/>
</dbReference>
<dbReference type="InterPro" id="IPR014710">
    <property type="entry name" value="RmlC-like_jellyroll"/>
</dbReference>
<dbReference type="EMBL" id="JACHIP010000001">
    <property type="protein sequence ID" value="MBB5055914.1"/>
    <property type="molecule type" value="Genomic_DNA"/>
</dbReference>
<feature type="signal peptide" evidence="1">
    <location>
        <begin position="1"/>
        <end position="28"/>
    </location>
</feature>